<dbReference type="Pfam" id="PF02465">
    <property type="entry name" value="FliD_N"/>
    <property type="match status" value="1"/>
</dbReference>
<comment type="subunit">
    <text evidence="2 5">Homopentamer.</text>
</comment>
<keyword evidence="9" id="KW-1185">Reference proteome</keyword>
<dbReference type="STRING" id="545501.BN997_01018"/>
<keyword evidence="4 5" id="KW-0975">Bacterial flagellum</keyword>
<evidence type="ECO:0000313" key="8">
    <source>
        <dbReference type="EMBL" id="CEI81200.1"/>
    </source>
</evidence>
<dbReference type="InterPro" id="IPR010809">
    <property type="entry name" value="FliD_C"/>
</dbReference>
<dbReference type="GO" id="GO:0007155">
    <property type="term" value="P:cell adhesion"/>
    <property type="evidence" value="ECO:0007669"/>
    <property type="project" value="InterPro"/>
</dbReference>
<dbReference type="OrthoDB" id="9776025at2"/>
<dbReference type="GO" id="GO:0071973">
    <property type="term" value="P:bacterial-type flagellum-dependent cell motility"/>
    <property type="evidence" value="ECO:0007669"/>
    <property type="project" value="TreeGrafter"/>
</dbReference>
<organism evidence="8 9">
    <name type="scientific">Oceanobacillus oncorhynchi</name>
    <dbReference type="NCBI Taxonomy" id="545501"/>
    <lineage>
        <taxon>Bacteria</taxon>
        <taxon>Bacillati</taxon>
        <taxon>Bacillota</taxon>
        <taxon>Bacilli</taxon>
        <taxon>Bacillales</taxon>
        <taxon>Bacillaceae</taxon>
        <taxon>Oceanobacillus</taxon>
    </lineage>
</organism>
<dbReference type="GO" id="GO:0009421">
    <property type="term" value="C:bacterial-type flagellum filament cap"/>
    <property type="evidence" value="ECO:0007669"/>
    <property type="project" value="InterPro"/>
</dbReference>
<dbReference type="GO" id="GO:0009424">
    <property type="term" value="C:bacterial-type flagellum hook"/>
    <property type="evidence" value="ECO:0007669"/>
    <property type="project" value="UniProtKB-UniRule"/>
</dbReference>
<keyword evidence="5" id="KW-0964">Secreted</keyword>
<dbReference type="InterPro" id="IPR040026">
    <property type="entry name" value="FliD"/>
</dbReference>
<dbReference type="InterPro" id="IPR003481">
    <property type="entry name" value="FliD_N"/>
</dbReference>
<keyword evidence="8" id="KW-0966">Cell projection</keyword>
<evidence type="ECO:0000256" key="1">
    <source>
        <dbReference type="ARBA" id="ARBA00009764"/>
    </source>
</evidence>
<evidence type="ECO:0000256" key="5">
    <source>
        <dbReference type="RuleBase" id="RU362066"/>
    </source>
</evidence>
<reference evidence="8 9" key="1">
    <citation type="submission" date="2014-11" db="EMBL/GenBank/DDBJ databases">
        <authorList>
            <person name="Urmite Genomes Urmite Genomes"/>
        </authorList>
    </citation>
    <scope>NUCLEOTIDE SEQUENCE [LARGE SCALE GENOMIC DNA]</scope>
    <source>
        <strain evidence="8 9">Oc5</strain>
    </source>
</reference>
<dbReference type="Proteomes" id="UP000040453">
    <property type="component" value="Unassembled WGS sequence"/>
</dbReference>
<evidence type="ECO:0000259" key="6">
    <source>
        <dbReference type="Pfam" id="PF02465"/>
    </source>
</evidence>
<dbReference type="RefSeq" id="WP_042530187.1">
    <property type="nucleotide sequence ID" value="NZ_CDGG01000001.1"/>
</dbReference>
<accession>A0A0A1M7C7</accession>
<dbReference type="AlphaFoldDB" id="A0A0A1M7C7"/>
<dbReference type="EMBL" id="CDGG01000001">
    <property type="protein sequence ID" value="CEI81200.1"/>
    <property type="molecule type" value="Genomic_DNA"/>
</dbReference>
<keyword evidence="3" id="KW-0175">Coiled coil</keyword>
<dbReference type="PANTHER" id="PTHR30288">
    <property type="entry name" value="FLAGELLAR CAP/ASSEMBLY PROTEIN FLID"/>
    <property type="match status" value="1"/>
</dbReference>
<name>A0A0A1M7C7_9BACI</name>
<keyword evidence="8" id="KW-0969">Cilium</keyword>
<evidence type="ECO:0000256" key="3">
    <source>
        <dbReference type="ARBA" id="ARBA00023054"/>
    </source>
</evidence>
<dbReference type="PANTHER" id="PTHR30288:SF0">
    <property type="entry name" value="FLAGELLAR HOOK-ASSOCIATED PROTEIN 2"/>
    <property type="match status" value="1"/>
</dbReference>
<evidence type="ECO:0000259" key="7">
    <source>
        <dbReference type="Pfam" id="PF07195"/>
    </source>
</evidence>
<protein>
    <recommendedName>
        <fullName evidence="5">Flagellar hook-associated protein 2</fullName>
        <shortName evidence="5">HAP2</shortName>
    </recommendedName>
    <alternativeName>
        <fullName evidence="5">Flagellar cap protein</fullName>
    </alternativeName>
</protein>
<feature type="domain" description="Flagellar hook-associated protein 2 C-terminal" evidence="7">
    <location>
        <begin position="236"/>
        <end position="495"/>
    </location>
</feature>
<comment type="function">
    <text evidence="5">Required for morphogenesis and for the elongation of the flagellar filament by facilitating polymerization of the flagellin monomers at the tip of growing filament. Forms a capping structure, which prevents flagellin subunits (transported through the central channel of the flagellum) from leaking out without polymerization at the distal end.</text>
</comment>
<feature type="domain" description="Flagellar hook-associated protein 2 N-terminal" evidence="6">
    <location>
        <begin position="8"/>
        <end position="104"/>
    </location>
</feature>
<evidence type="ECO:0000313" key="9">
    <source>
        <dbReference type="Proteomes" id="UP000040453"/>
    </source>
</evidence>
<comment type="similarity">
    <text evidence="1 5">Belongs to the FliD family.</text>
</comment>
<evidence type="ECO:0000256" key="4">
    <source>
        <dbReference type="ARBA" id="ARBA00023143"/>
    </source>
</evidence>
<sequence length="510" mass="57329">MRIGGLASGIDTESMIKDLMNAERIPLDKMHQDRTKLEWKRDAFRDVNKLLGNFDQNMILNMKLSETFNKKIISSTQEDAVRATGNAGANSGTYRINVEQLATSAINVGAKEVQFDTEKTLSEHGITGSITFKTYGKDSSYGDNGVKEHKYEIRDGDKLSDVVKRINDDVDSPVRMTYDENSNKVIIEATRTGVYNPNGKEIEFDDSEGSFFSQLGLSQDPVEVEDGVMRGGEQGAQNAKFTYNGAYEVETQDNHYQLNGVTFQFLNKTEGEATLNVTNDIDHTVEKITEFVEAYNEIVEKINESQREQVFRDFPPLTDEQKSDMSEREIELWEEKAKSGMLRGESFLSSGLTNMRQSWYGTVKNDGAFTSLTEIGIETSSDYMDGGKLVINEADLRDALAADPESVQRLFSNSSEGEGRGLINRLEDAVEDTIGQINQRAGTATSVSLDGYALGKRMEEINSRIENFERRLEKVESRYWRQFSEMERAISMMNQQSDMLMSNFAPGLAQ</sequence>
<gene>
    <name evidence="8" type="primary">fliD</name>
    <name evidence="8" type="ORF">BN997_01018</name>
</gene>
<proteinExistence type="inferred from homology"/>
<keyword evidence="8" id="KW-0282">Flagellum</keyword>
<evidence type="ECO:0000256" key="2">
    <source>
        <dbReference type="ARBA" id="ARBA00011255"/>
    </source>
</evidence>
<dbReference type="GO" id="GO:0005576">
    <property type="term" value="C:extracellular region"/>
    <property type="evidence" value="ECO:0007669"/>
    <property type="project" value="UniProtKB-SubCell"/>
</dbReference>
<comment type="subcellular location">
    <subcellularLocation>
        <location evidence="5">Secreted</location>
    </subcellularLocation>
    <subcellularLocation>
        <location evidence="5">Bacterial flagellum</location>
    </subcellularLocation>
</comment>
<dbReference type="NCBIfam" id="NF005833">
    <property type="entry name" value="PRK07737.1"/>
    <property type="match status" value="1"/>
</dbReference>
<dbReference type="Pfam" id="PF07195">
    <property type="entry name" value="FliD_C"/>
    <property type="match status" value="1"/>
</dbReference>